<dbReference type="OrthoDB" id="9801538at2"/>
<dbReference type="GO" id="GO:0061542">
    <property type="term" value="F:3-demethylubiquinol 3-O-methyltransferase activity"/>
    <property type="evidence" value="ECO:0007669"/>
    <property type="project" value="UniProtKB-UniRule"/>
</dbReference>
<feature type="binding site" evidence="5">
    <location>
        <position position="83"/>
    </location>
    <ligand>
        <name>S-adenosyl-L-methionine</name>
        <dbReference type="ChEBI" id="CHEBI:59789"/>
    </ligand>
</feature>
<dbReference type="GO" id="GO:0010420">
    <property type="term" value="F:polyprenyldihydroxybenzoate methyltransferase activity"/>
    <property type="evidence" value="ECO:0007669"/>
    <property type="project" value="InterPro"/>
</dbReference>
<dbReference type="EC" id="2.1.1.222" evidence="5"/>
<dbReference type="GO" id="GO:0102208">
    <property type="term" value="F:2-polyprenyl-6-hydroxyphenol methylase activity"/>
    <property type="evidence" value="ECO:0007669"/>
    <property type="project" value="UniProtKB-EC"/>
</dbReference>
<dbReference type="eggNOG" id="COG2227">
    <property type="taxonomic scope" value="Bacteria"/>
</dbReference>
<keyword evidence="2 5" id="KW-0808">Transferase</keyword>
<keyword evidence="7" id="KW-1185">Reference proteome</keyword>
<evidence type="ECO:0000313" key="6">
    <source>
        <dbReference type="EMBL" id="ABV39101.1"/>
    </source>
</evidence>
<dbReference type="CDD" id="cd02440">
    <property type="entry name" value="AdoMet_MTases"/>
    <property type="match status" value="1"/>
</dbReference>
<accession>A8G1X8</accession>
<dbReference type="Proteomes" id="UP000002015">
    <property type="component" value="Chromosome"/>
</dbReference>
<dbReference type="UniPathway" id="UPA00232"/>
<feature type="binding site" evidence="5">
    <location>
        <position position="52"/>
    </location>
    <ligand>
        <name>S-adenosyl-L-methionine</name>
        <dbReference type="ChEBI" id="CHEBI:59789"/>
    </ligand>
</feature>
<protein>
    <recommendedName>
        <fullName evidence="5">Ubiquinone biosynthesis O-methyltransferase</fullName>
    </recommendedName>
    <alternativeName>
        <fullName evidence="5">2-polyprenyl-6-hydroxyphenol methylase</fullName>
        <ecNumber evidence="5">2.1.1.222</ecNumber>
    </alternativeName>
    <alternativeName>
        <fullName evidence="5">3-demethylubiquinone 3-O-methyltransferase</fullName>
        <ecNumber evidence="5">2.1.1.64</ecNumber>
    </alternativeName>
</protein>
<evidence type="ECO:0000256" key="1">
    <source>
        <dbReference type="ARBA" id="ARBA00022603"/>
    </source>
</evidence>
<dbReference type="InterPro" id="IPR010233">
    <property type="entry name" value="UbiG_MeTrfase"/>
</dbReference>
<comment type="pathway">
    <text evidence="5">Cofactor biosynthesis; ubiquinone biosynthesis.</text>
</comment>
<comment type="catalytic activity">
    <reaction evidence="5">
        <text>a 3-(all-trans-polyprenyl)benzene-1,2-diol + S-adenosyl-L-methionine = a 2-methoxy-6-(all-trans-polyprenyl)phenol + S-adenosyl-L-homocysteine + H(+)</text>
        <dbReference type="Rhea" id="RHEA:31411"/>
        <dbReference type="Rhea" id="RHEA-COMP:9550"/>
        <dbReference type="Rhea" id="RHEA-COMP:9551"/>
        <dbReference type="ChEBI" id="CHEBI:15378"/>
        <dbReference type="ChEBI" id="CHEBI:57856"/>
        <dbReference type="ChEBI" id="CHEBI:59789"/>
        <dbReference type="ChEBI" id="CHEBI:62729"/>
        <dbReference type="ChEBI" id="CHEBI:62731"/>
        <dbReference type="EC" id="2.1.1.222"/>
    </reaction>
</comment>
<name>A8G1X8_SHESH</name>
<evidence type="ECO:0000256" key="4">
    <source>
        <dbReference type="ARBA" id="ARBA00022691"/>
    </source>
</evidence>
<proteinExistence type="inferred from homology"/>
<comment type="catalytic activity">
    <reaction evidence="5">
        <text>a 3-demethylubiquinol + S-adenosyl-L-methionine = a ubiquinol + S-adenosyl-L-homocysteine + H(+)</text>
        <dbReference type="Rhea" id="RHEA:44380"/>
        <dbReference type="Rhea" id="RHEA-COMP:9566"/>
        <dbReference type="Rhea" id="RHEA-COMP:10914"/>
        <dbReference type="ChEBI" id="CHEBI:15378"/>
        <dbReference type="ChEBI" id="CHEBI:17976"/>
        <dbReference type="ChEBI" id="CHEBI:57856"/>
        <dbReference type="ChEBI" id="CHEBI:59789"/>
        <dbReference type="ChEBI" id="CHEBI:84422"/>
        <dbReference type="EC" id="2.1.1.64"/>
    </reaction>
</comment>
<comment type="function">
    <text evidence="5">O-methyltransferase that catalyzes the 2 O-methylation steps in the ubiquinone biosynthetic pathway.</text>
</comment>
<comment type="similarity">
    <text evidence="5">Belongs to the methyltransferase superfamily. UbiG/COQ3 family.</text>
</comment>
<feature type="binding site" evidence="5">
    <location>
        <position position="155"/>
    </location>
    <ligand>
        <name>S-adenosyl-L-methionine</name>
        <dbReference type="ChEBI" id="CHEBI:59789"/>
    </ligand>
</feature>
<dbReference type="STRING" id="425104.Ssed_4499"/>
<organism evidence="6 7">
    <name type="scientific">Shewanella sediminis (strain HAW-EB3)</name>
    <dbReference type="NCBI Taxonomy" id="425104"/>
    <lineage>
        <taxon>Bacteria</taxon>
        <taxon>Pseudomonadati</taxon>
        <taxon>Pseudomonadota</taxon>
        <taxon>Gammaproteobacteria</taxon>
        <taxon>Alteromonadales</taxon>
        <taxon>Shewanellaceae</taxon>
        <taxon>Shewanella</taxon>
    </lineage>
</organism>
<feature type="binding site" evidence="5">
    <location>
        <position position="104"/>
    </location>
    <ligand>
        <name>S-adenosyl-L-methionine</name>
        <dbReference type="ChEBI" id="CHEBI:59789"/>
    </ligand>
</feature>
<dbReference type="Gene3D" id="3.40.50.150">
    <property type="entry name" value="Vaccinia Virus protein VP39"/>
    <property type="match status" value="1"/>
</dbReference>
<dbReference type="GO" id="GO:0032259">
    <property type="term" value="P:methylation"/>
    <property type="evidence" value="ECO:0007669"/>
    <property type="project" value="UniProtKB-KW"/>
</dbReference>
<evidence type="ECO:0000313" key="7">
    <source>
        <dbReference type="Proteomes" id="UP000002015"/>
    </source>
</evidence>
<dbReference type="HOGENOM" id="CLU_042432_0_0_6"/>
<dbReference type="SUPFAM" id="SSF53335">
    <property type="entry name" value="S-adenosyl-L-methionine-dependent methyltransferases"/>
    <property type="match status" value="1"/>
</dbReference>
<dbReference type="KEGG" id="sse:Ssed_4499"/>
<keyword evidence="4 5" id="KW-0949">S-adenosyl-L-methionine</keyword>
<dbReference type="PANTHER" id="PTHR43464:SF19">
    <property type="entry name" value="UBIQUINONE BIOSYNTHESIS O-METHYLTRANSFERASE, MITOCHONDRIAL"/>
    <property type="match status" value="1"/>
</dbReference>
<dbReference type="RefSeq" id="WP_012144827.1">
    <property type="nucleotide sequence ID" value="NC_009831.1"/>
</dbReference>
<dbReference type="EMBL" id="CP000821">
    <property type="protein sequence ID" value="ABV39101.1"/>
    <property type="molecule type" value="Genomic_DNA"/>
</dbReference>
<reference evidence="6 7" key="1">
    <citation type="submission" date="2007-08" db="EMBL/GenBank/DDBJ databases">
        <title>Complete sequence of Shewanella sediminis HAW-EB3.</title>
        <authorList>
            <consortium name="US DOE Joint Genome Institute"/>
            <person name="Copeland A."/>
            <person name="Lucas S."/>
            <person name="Lapidus A."/>
            <person name="Barry K."/>
            <person name="Glavina del Rio T."/>
            <person name="Dalin E."/>
            <person name="Tice H."/>
            <person name="Pitluck S."/>
            <person name="Chertkov O."/>
            <person name="Brettin T."/>
            <person name="Bruce D."/>
            <person name="Detter J.C."/>
            <person name="Han C."/>
            <person name="Schmutz J."/>
            <person name="Larimer F."/>
            <person name="Land M."/>
            <person name="Hauser L."/>
            <person name="Kyrpides N."/>
            <person name="Kim E."/>
            <person name="Zhao J.-S."/>
            <person name="Richardson P."/>
        </authorList>
    </citation>
    <scope>NUCLEOTIDE SEQUENCE [LARGE SCALE GENOMIC DNA]</scope>
    <source>
        <strain evidence="6 7">HAW-EB3</strain>
    </source>
</reference>
<dbReference type="EC" id="2.1.1.64" evidence="5"/>
<dbReference type="NCBIfam" id="TIGR01983">
    <property type="entry name" value="UbiG"/>
    <property type="match status" value="1"/>
</dbReference>
<evidence type="ECO:0000256" key="3">
    <source>
        <dbReference type="ARBA" id="ARBA00022688"/>
    </source>
</evidence>
<gene>
    <name evidence="5" type="primary">ubiG</name>
    <name evidence="6" type="ordered locus">Ssed_4499</name>
</gene>
<keyword evidence="1 5" id="KW-0489">Methyltransferase</keyword>
<dbReference type="PANTHER" id="PTHR43464">
    <property type="entry name" value="METHYLTRANSFERASE"/>
    <property type="match status" value="1"/>
</dbReference>
<sequence length="266" mass="29869">MLDKSHLSPSLNNERKSALDTEREIAKFNALANEWRDPKGKFKHVLAFNQTRLIAIEDAIAYHFERDLNQDVPFSDLSLLDIGCGAGLLCEPLAWQGARVSGIDASSHNIALARQHANSNSVTVDYRHCLAESLLTTGEKERITDTNQYDVVLNTEVIEHVGDQEALIHTCCQLLKPGGLLIMATLNRTIKSYLIGIIGAEYLMRYLPIGTHDWRFFVTPKEMDAMITPHGLRTVKAEGMSFNPLTKKWKVTNSTDVNYLLYAIKN</sequence>
<evidence type="ECO:0000256" key="5">
    <source>
        <dbReference type="HAMAP-Rule" id="MF_00472"/>
    </source>
</evidence>
<dbReference type="HAMAP" id="MF_00472">
    <property type="entry name" value="UbiG"/>
    <property type="match status" value="1"/>
</dbReference>
<evidence type="ECO:0000256" key="2">
    <source>
        <dbReference type="ARBA" id="ARBA00022679"/>
    </source>
</evidence>
<dbReference type="Pfam" id="PF13489">
    <property type="entry name" value="Methyltransf_23"/>
    <property type="match status" value="1"/>
</dbReference>
<keyword evidence="3 5" id="KW-0831">Ubiquinone biosynthesis</keyword>
<dbReference type="InterPro" id="IPR029063">
    <property type="entry name" value="SAM-dependent_MTases_sf"/>
</dbReference>
<dbReference type="AlphaFoldDB" id="A8G1X8"/>
<keyword evidence="6" id="KW-0830">Ubiquinone</keyword>